<gene>
    <name evidence="1" type="ORF">ACFX5E_11475</name>
</gene>
<evidence type="ECO:0008006" key="3">
    <source>
        <dbReference type="Google" id="ProtNLM"/>
    </source>
</evidence>
<keyword evidence="2" id="KW-1185">Reference proteome</keyword>
<name>A0ABW6HXE7_9FLAO</name>
<evidence type="ECO:0000313" key="1">
    <source>
        <dbReference type="EMBL" id="MFE3868690.1"/>
    </source>
</evidence>
<comment type="caution">
    <text evidence="1">The sequence shown here is derived from an EMBL/GenBank/DDBJ whole genome shotgun (WGS) entry which is preliminary data.</text>
</comment>
<sequence>MESKVYQGQSFLDKVIEMTGSVDNAFAMAIENNVSITDLLAIGTILTYSGTITKSISSLFKDSNRCATAITKQNHELIVADEGIGAMIIENTFIVG</sequence>
<evidence type="ECO:0000313" key="2">
    <source>
        <dbReference type="Proteomes" id="UP001600109"/>
    </source>
</evidence>
<organism evidence="1 2">
    <name type="scientific">Flavobacterium xylosi</name>
    <dbReference type="NCBI Taxonomy" id="3230415"/>
    <lineage>
        <taxon>Bacteria</taxon>
        <taxon>Pseudomonadati</taxon>
        <taxon>Bacteroidota</taxon>
        <taxon>Flavobacteriia</taxon>
        <taxon>Flavobacteriales</taxon>
        <taxon>Flavobacteriaceae</taxon>
        <taxon>Flavobacterium</taxon>
    </lineage>
</organism>
<dbReference type="Proteomes" id="UP001600109">
    <property type="component" value="Unassembled WGS sequence"/>
</dbReference>
<protein>
    <recommendedName>
        <fullName evidence="3">DRTGG domain-containing protein</fullName>
    </recommendedName>
</protein>
<reference evidence="1 2" key="1">
    <citation type="submission" date="2024-06" db="EMBL/GenBank/DDBJ databases">
        <title>Flavobacterium spp. isolated from glacier.</title>
        <authorList>
            <person name="Han D."/>
        </authorList>
    </citation>
    <scope>NUCLEOTIDE SEQUENCE [LARGE SCALE GENOMIC DNA]</scope>
    <source>
        <strain evidence="1 2">LS2P90</strain>
    </source>
</reference>
<accession>A0ABW6HXE7</accession>
<dbReference type="RefSeq" id="WP_379855306.1">
    <property type="nucleotide sequence ID" value="NZ_JBHZPZ010000013.1"/>
</dbReference>
<proteinExistence type="predicted"/>
<dbReference type="EMBL" id="JBHZPZ010000013">
    <property type="protein sequence ID" value="MFE3868690.1"/>
    <property type="molecule type" value="Genomic_DNA"/>
</dbReference>